<evidence type="ECO:0000256" key="9">
    <source>
        <dbReference type="ARBA" id="ARBA00023285"/>
    </source>
</evidence>
<dbReference type="AlphaFoldDB" id="A0A7W5BN15"/>
<keyword evidence="8" id="KW-0862">Zinc</keyword>
<evidence type="ECO:0000256" key="6">
    <source>
        <dbReference type="ARBA" id="ARBA00022723"/>
    </source>
</evidence>
<dbReference type="CDD" id="cd03894">
    <property type="entry name" value="M20_ArgE"/>
    <property type="match status" value="1"/>
</dbReference>
<evidence type="ECO:0000256" key="1">
    <source>
        <dbReference type="ARBA" id="ARBA00001947"/>
    </source>
</evidence>
<keyword evidence="13" id="KW-1185">Reference proteome</keyword>
<keyword evidence="3" id="KW-0963">Cytoplasm</keyword>
<dbReference type="InterPro" id="IPR010169">
    <property type="entry name" value="AcOrn-deacetyl"/>
</dbReference>
<keyword evidence="4" id="KW-0055">Arginine biosynthesis</keyword>
<feature type="region of interest" description="Disordered" evidence="10">
    <location>
        <begin position="1"/>
        <end position="25"/>
    </location>
</feature>
<evidence type="ECO:0000256" key="10">
    <source>
        <dbReference type="SAM" id="MobiDB-lite"/>
    </source>
</evidence>
<reference evidence="12 13" key="1">
    <citation type="submission" date="2020-08" db="EMBL/GenBank/DDBJ databases">
        <title>Genomic Encyclopedia of Type Strains, Phase III (KMG-III): the genomes of soil and plant-associated and newly described type strains.</title>
        <authorList>
            <person name="Whitman W."/>
        </authorList>
    </citation>
    <scope>NUCLEOTIDE SEQUENCE [LARGE SCALE GENOMIC DNA]</scope>
    <source>
        <strain evidence="12 13">CECT 4113</strain>
    </source>
</reference>
<dbReference type="Pfam" id="PF01546">
    <property type="entry name" value="Peptidase_M20"/>
    <property type="match status" value="1"/>
</dbReference>
<dbReference type="Pfam" id="PF07687">
    <property type="entry name" value="M20_dimer"/>
    <property type="match status" value="1"/>
</dbReference>
<keyword evidence="6" id="KW-0479">Metal-binding</keyword>
<dbReference type="InterPro" id="IPR011650">
    <property type="entry name" value="Peptidase_M20_dimer"/>
</dbReference>
<dbReference type="Proteomes" id="UP000518315">
    <property type="component" value="Unassembled WGS sequence"/>
</dbReference>
<dbReference type="PANTHER" id="PTHR43808">
    <property type="entry name" value="ACETYLORNITHINE DEACETYLASE"/>
    <property type="match status" value="1"/>
</dbReference>
<dbReference type="GO" id="GO:0008777">
    <property type="term" value="F:acetylornithine deacetylase activity"/>
    <property type="evidence" value="ECO:0007669"/>
    <property type="project" value="UniProtKB-EC"/>
</dbReference>
<feature type="domain" description="Peptidase M20 dimerisation" evidence="11">
    <location>
        <begin position="195"/>
        <end position="305"/>
    </location>
</feature>
<dbReference type="InterPro" id="IPR050072">
    <property type="entry name" value="Peptidase_M20A"/>
</dbReference>
<dbReference type="InterPro" id="IPR001261">
    <property type="entry name" value="ArgE/DapE_CS"/>
</dbReference>
<dbReference type="InterPro" id="IPR036264">
    <property type="entry name" value="Bact_exopeptidase_dim_dom"/>
</dbReference>
<dbReference type="InterPro" id="IPR002933">
    <property type="entry name" value="Peptidase_M20"/>
</dbReference>
<evidence type="ECO:0000256" key="7">
    <source>
        <dbReference type="ARBA" id="ARBA00022801"/>
    </source>
</evidence>
<keyword evidence="7 12" id="KW-0378">Hydrolase</keyword>
<dbReference type="PANTHER" id="PTHR43808:SF31">
    <property type="entry name" value="N-ACETYL-L-CITRULLINE DEACETYLASE"/>
    <property type="match status" value="1"/>
</dbReference>
<evidence type="ECO:0000313" key="12">
    <source>
        <dbReference type="EMBL" id="MBB3135871.1"/>
    </source>
</evidence>
<dbReference type="NCBIfam" id="TIGR01892">
    <property type="entry name" value="AcOrn-deacetyl"/>
    <property type="match status" value="1"/>
</dbReference>
<dbReference type="GO" id="GO:0046872">
    <property type="term" value="F:metal ion binding"/>
    <property type="evidence" value="ECO:0007669"/>
    <property type="project" value="UniProtKB-KW"/>
</dbReference>
<sequence>MTAPPLLRTEPAMRQLCPTHDGEPPMNAKDILEQLVGFPSVVGTPNGDIVTWVKSYLESHGATVTVLPGPEGDRANLFATIGPKDEPGYILSGHMDVVSASERTWTSDPFRLRADGDRLFGRGASDMKGFLAAALAGLPAIAKMPLRRPIHFAFSYDEEAGCRGVPHMLQQIGNLCAPPLGAIIGEPSSMVAIRGHKGKAAARIEIHGTTGHSSRPDKGLNAIHAMTAVMNATLKTIDALRDSALDQNFEPPYSTLQIGTITGGRSVNIIPDLCIMELEGRAVPGVSPTVLLEHIKATAEALAKDGFRVRWETSSTYPALSLDADTSLARLMEELTSAQTLAAVSYGTEAGLYQAAGIDAIICGPGDISRAHRADEFIRLDELAACEEMILRLAKTLQH</sequence>
<gene>
    <name evidence="12" type="ORF">FHS26_003618</name>
</gene>
<protein>
    <submittedName>
        <fullName evidence="12">Acetylornithine deacetylase</fullName>
        <ecNumber evidence="12">3.5.1.16</ecNumber>
    </submittedName>
</protein>
<comment type="cofactor">
    <cofactor evidence="1">
        <name>Zn(2+)</name>
        <dbReference type="ChEBI" id="CHEBI:29105"/>
    </cofactor>
</comment>
<evidence type="ECO:0000256" key="3">
    <source>
        <dbReference type="ARBA" id="ARBA00022490"/>
    </source>
</evidence>
<keyword evidence="5" id="KW-0028">Amino-acid biosynthesis</keyword>
<keyword evidence="9" id="KW-0170">Cobalt</keyword>
<accession>A0A7W5BN15</accession>
<dbReference type="GO" id="GO:0006526">
    <property type="term" value="P:L-arginine biosynthetic process"/>
    <property type="evidence" value="ECO:0007669"/>
    <property type="project" value="UniProtKB-KW"/>
</dbReference>
<comment type="caution">
    <text evidence="12">The sequence shown here is derived from an EMBL/GenBank/DDBJ whole genome shotgun (WGS) entry which is preliminary data.</text>
</comment>
<evidence type="ECO:0000256" key="2">
    <source>
        <dbReference type="ARBA" id="ARBA00005691"/>
    </source>
</evidence>
<name>A0A7W5BN15_9HYPH</name>
<dbReference type="SUPFAM" id="SSF55031">
    <property type="entry name" value="Bacterial exopeptidase dimerisation domain"/>
    <property type="match status" value="1"/>
</dbReference>
<comment type="similarity">
    <text evidence="2">Belongs to the peptidase M20A family. ArgE subfamily.</text>
</comment>
<evidence type="ECO:0000256" key="8">
    <source>
        <dbReference type="ARBA" id="ARBA00022833"/>
    </source>
</evidence>
<dbReference type="Gene3D" id="3.40.630.10">
    <property type="entry name" value="Zn peptidases"/>
    <property type="match status" value="1"/>
</dbReference>
<organism evidence="12 13">
    <name type="scientific">Rhizobium pisi</name>
    <dbReference type="NCBI Taxonomy" id="574561"/>
    <lineage>
        <taxon>Bacteria</taxon>
        <taxon>Pseudomonadati</taxon>
        <taxon>Pseudomonadota</taxon>
        <taxon>Alphaproteobacteria</taxon>
        <taxon>Hyphomicrobiales</taxon>
        <taxon>Rhizobiaceae</taxon>
        <taxon>Rhizobium/Agrobacterium group</taxon>
        <taxon>Rhizobium</taxon>
    </lineage>
</organism>
<proteinExistence type="inferred from homology"/>
<dbReference type="EMBL" id="JACHXH010000012">
    <property type="protein sequence ID" value="MBB3135871.1"/>
    <property type="molecule type" value="Genomic_DNA"/>
</dbReference>
<evidence type="ECO:0000259" key="11">
    <source>
        <dbReference type="Pfam" id="PF07687"/>
    </source>
</evidence>
<dbReference type="Gene3D" id="3.30.70.360">
    <property type="match status" value="1"/>
</dbReference>
<evidence type="ECO:0000256" key="5">
    <source>
        <dbReference type="ARBA" id="ARBA00022605"/>
    </source>
</evidence>
<dbReference type="PROSITE" id="PS00759">
    <property type="entry name" value="ARGE_DAPE_CPG2_2"/>
    <property type="match status" value="1"/>
</dbReference>
<dbReference type="EC" id="3.5.1.16" evidence="12"/>
<dbReference type="SUPFAM" id="SSF53187">
    <property type="entry name" value="Zn-dependent exopeptidases"/>
    <property type="match status" value="1"/>
</dbReference>
<evidence type="ECO:0000256" key="4">
    <source>
        <dbReference type="ARBA" id="ARBA00022571"/>
    </source>
</evidence>
<dbReference type="NCBIfam" id="NF005710">
    <property type="entry name" value="PRK07522.1"/>
    <property type="match status" value="1"/>
</dbReference>
<evidence type="ECO:0000313" key="13">
    <source>
        <dbReference type="Proteomes" id="UP000518315"/>
    </source>
</evidence>